<dbReference type="InterPro" id="IPR025452">
    <property type="entry name" value="DUF4218"/>
</dbReference>
<dbReference type="Pfam" id="PF13960">
    <property type="entry name" value="DUF4218"/>
    <property type="match status" value="1"/>
</dbReference>
<dbReference type="PANTHER" id="PTHR48258">
    <property type="entry name" value="DUF4218 DOMAIN-CONTAINING PROTEIN-RELATED"/>
    <property type="match status" value="1"/>
</dbReference>
<comment type="caution">
    <text evidence="2">The sequence shown here is derived from an EMBL/GenBank/DDBJ whole genome shotgun (WGS) entry which is preliminary data.</text>
</comment>
<sequence>MLERVLIEPLRVGASSTSTERFLKFLKGSVKNRSRLEGCIEECYSAEECAYHCSGYMKHGVEIVVRYIQNQYFENEKVTEGRPILQGKSKTKTSTMLEIAHHYLLFNTVDCDPYIE</sequence>
<name>A0AAE0A750_9ROSI</name>
<keyword evidence="3" id="KW-1185">Reference proteome</keyword>
<evidence type="ECO:0000259" key="1">
    <source>
        <dbReference type="Pfam" id="PF13960"/>
    </source>
</evidence>
<organism evidence="2 3">
    <name type="scientific">Dipteronia sinensis</name>
    <dbReference type="NCBI Taxonomy" id="43782"/>
    <lineage>
        <taxon>Eukaryota</taxon>
        <taxon>Viridiplantae</taxon>
        <taxon>Streptophyta</taxon>
        <taxon>Embryophyta</taxon>
        <taxon>Tracheophyta</taxon>
        <taxon>Spermatophyta</taxon>
        <taxon>Magnoliopsida</taxon>
        <taxon>eudicotyledons</taxon>
        <taxon>Gunneridae</taxon>
        <taxon>Pentapetalae</taxon>
        <taxon>rosids</taxon>
        <taxon>malvids</taxon>
        <taxon>Sapindales</taxon>
        <taxon>Sapindaceae</taxon>
        <taxon>Hippocastanoideae</taxon>
        <taxon>Acereae</taxon>
        <taxon>Dipteronia</taxon>
    </lineage>
</organism>
<dbReference type="AlphaFoldDB" id="A0AAE0A750"/>
<gene>
    <name evidence="2" type="ORF">Dsin_018955</name>
</gene>
<dbReference type="Proteomes" id="UP001281410">
    <property type="component" value="Unassembled WGS sequence"/>
</dbReference>
<accession>A0AAE0A750</accession>
<dbReference type="EMBL" id="JANJYJ010000006">
    <property type="protein sequence ID" value="KAK3204909.1"/>
    <property type="molecule type" value="Genomic_DNA"/>
</dbReference>
<feature type="domain" description="DUF4218" evidence="1">
    <location>
        <begin position="19"/>
        <end position="62"/>
    </location>
</feature>
<evidence type="ECO:0000313" key="3">
    <source>
        <dbReference type="Proteomes" id="UP001281410"/>
    </source>
</evidence>
<protein>
    <recommendedName>
        <fullName evidence="1">DUF4218 domain-containing protein</fullName>
    </recommendedName>
</protein>
<evidence type="ECO:0000313" key="2">
    <source>
        <dbReference type="EMBL" id="KAK3204909.1"/>
    </source>
</evidence>
<dbReference type="PANTHER" id="PTHR48258:SF8">
    <property type="entry name" value="DUF4216 DOMAIN-CONTAINING PROTEIN"/>
    <property type="match status" value="1"/>
</dbReference>
<reference evidence="2" key="1">
    <citation type="journal article" date="2023" name="Plant J.">
        <title>Genome sequences and population genomics provide insights into the demographic history, inbreeding, and mutation load of two 'living fossil' tree species of Dipteronia.</title>
        <authorList>
            <person name="Feng Y."/>
            <person name="Comes H.P."/>
            <person name="Chen J."/>
            <person name="Zhu S."/>
            <person name="Lu R."/>
            <person name="Zhang X."/>
            <person name="Li P."/>
            <person name="Qiu J."/>
            <person name="Olsen K.M."/>
            <person name="Qiu Y."/>
        </authorList>
    </citation>
    <scope>NUCLEOTIDE SEQUENCE</scope>
    <source>
        <strain evidence="2">NBL</strain>
    </source>
</reference>
<proteinExistence type="predicted"/>